<evidence type="ECO:0000313" key="2">
    <source>
        <dbReference type="EMBL" id="KXU80078.1"/>
    </source>
</evidence>
<keyword evidence="1" id="KW-1133">Transmembrane helix</keyword>
<gene>
    <name evidence="2" type="ORF">LCR_15935</name>
    <name evidence="3" type="ORF">V1482_12225</name>
</gene>
<dbReference type="EMBL" id="JMGO02000005">
    <property type="protein sequence ID" value="KXU80078.1"/>
    <property type="molecule type" value="Genomic_DNA"/>
</dbReference>
<evidence type="ECO:0000313" key="3">
    <source>
        <dbReference type="EMBL" id="MEL3920175.1"/>
    </source>
</evidence>
<keyword evidence="5" id="KW-1185">Reference proteome</keyword>
<dbReference type="Proteomes" id="UP001491613">
    <property type="component" value="Unassembled WGS sequence"/>
</dbReference>
<dbReference type="GeneID" id="92810398"/>
<feature type="transmembrane region" description="Helical" evidence="1">
    <location>
        <begin position="66"/>
        <end position="87"/>
    </location>
</feature>
<keyword evidence="1" id="KW-0812">Transmembrane</keyword>
<reference evidence="2 4" key="1">
    <citation type="submission" date="2016-02" db="EMBL/GenBank/DDBJ databases">
        <title>Draft genome sequence of Aeromonas trota strain 1999lcr isolated from cerebrospinal fluid (CSF).</title>
        <authorList>
            <person name="Dallagassa C.B."/>
            <person name="Prediger K.C."/>
            <person name="Weiss V.A."/>
            <person name="Assis F.E."/>
            <person name="Baura V."/>
            <person name="Cruz L.M."/>
            <person name="Souza E.M."/>
            <person name="Pedrosa F.O."/>
            <person name="Fadel-Picheth C.M."/>
        </authorList>
    </citation>
    <scope>NUCLEOTIDE SEQUENCE [LARGE SCALE GENOMIC DNA]</scope>
    <source>
        <strain evidence="2 4">1999lcr</strain>
    </source>
</reference>
<feature type="transmembrane region" description="Helical" evidence="1">
    <location>
        <begin position="27"/>
        <end position="46"/>
    </location>
</feature>
<evidence type="ECO:0000256" key="1">
    <source>
        <dbReference type="SAM" id="Phobius"/>
    </source>
</evidence>
<evidence type="ECO:0000313" key="5">
    <source>
        <dbReference type="Proteomes" id="UP001491613"/>
    </source>
</evidence>
<protein>
    <recommendedName>
        <fullName evidence="6">Poly-beta-1,6-N-acetyl-D-glucosamine biosynthesis protein PgaD</fullName>
    </recommendedName>
</protein>
<sequence>MTEPKLAKKMIIENGSRRSWQYRLRDLLILLVTWGGWLFLVLQPWFNYLETGGRGDFIGSLDMVEAGQLFLALLIGIFLLIHSWARYNKYLYRLVRKRKARKKK</sequence>
<evidence type="ECO:0000313" key="4">
    <source>
        <dbReference type="Proteomes" id="UP000078435"/>
    </source>
</evidence>
<dbReference type="EMBL" id="JAZDDP010000005">
    <property type="protein sequence ID" value="MEL3920175.1"/>
    <property type="molecule type" value="Genomic_DNA"/>
</dbReference>
<evidence type="ECO:0008006" key="6">
    <source>
        <dbReference type="Google" id="ProtNLM"/>
    </source>
</evidence>
<dbReference type="Proteomes" id="UP000078435">
    <property type="component" value="Unassembled WGS sequence"/>
</dbReference>
<dbReference type="RefSeq" id="WP_042070490.1">
    <property type="nucleotide sequence ID" value="NZ_AP027939.1"/>
</dbReference>
<accession>A0A175VIF9</accession>
<organism evidence="2 4">
    <name type="scientific">Aeromonas enteropelogenes</name>
    <name type="common">Aeromonas trota</name>
    <dbReference type="NCBI Taxonomy" id="29489"/>
    <lineage>
        <taxon>Bacteria</taxon>
        <taxon>Pseudomonadati</taxon>
        <taxon>Pseudomonadota</taxon>
        <taxon>Gammaproteobacteria</taxon>
        <taxon>Aeromonadales</taxon>
        <taxon>Aeromonadaceae</taxon>
        <taxon>Aeromonas</taxon>
    </lineage>
</organism>
<reference evidence="3 5" key="2">
    <citation type="submission" date="2024-01" db="EMBL/GenBank/DDBJ databases">
        <title>Horizontal gene transfer in Aeromonas trota.</title>
        <authorList>
            <person name="Otero Olarra J.E."/>
            <person name="Perez Valdespino A."/>
        </authorList>
    </citation>
    <scope>NUCLEOTIDE SEQUENCE [LARGE SCALE GENOMIC DNA]</scope>
    <source>
        <strain evidence="3 5">9.1</strain>
    </source>
</reference>
<dbReference type="OrthoDB" id="5593894at2"/>
<comment type="caution">
    <text evidence="2">The sequence shown here is derived from an EMBL/GenBank/DDBJ whole genome shotgun (WGS) entry which is preliminary data.</text>
</comment>
<keyword evidence="1" id="KW-0472">Membrane</keyword>
<proteinExistence type="predicted"/>
<name>A0A175VIF9_AEREN</name>
<dbReference type="AlphaFoldDB" id="A0A175VIF9"/>